<dbReference type="Proteomes" id="UP000023152">
    <property type="component" value="Unassembled WGS sequence"/>
</dbReference>
<keyword evidence="3" id="KW-1185">Reference proteome</keyword>
<dbReference type="Gene3D" id="1.25.10.10">
    <property type="entry name" value="Leucine-rich Repeat Variant"/>
    <property type="match status" value="1"/>
</dbReference>
<organism evidence="2 3">
    <name type="scientific">Reticulomyxa filosa</name>
    <dbReference type="NCBI Taxonomy" id="46433"/>
    <lineage>
        <taxon>Eukaryota</taxon>
        <taxon>Sar</taxon>
        <taxon>Rhizaria</taxon>
        <taxon>Retaria</taxon>
        <taxon>Foraminifera</taxon>
        <taxon>Monothalamids</taxon>
        <taxon>Reticulomyxidae</taxon>
        <taxon>Reticulomyxa</taxon>
    </lineage>
</organism>
<dbReference type="AlphaFoldDB" id="X6NG03"/>
<dbReference type="SUPFAM" id="SSF48371">
    <property type="entry name" value="ARM repeat"/>
    <property type="match status" value="1"/>
</dbReference>
<name>X6NG03_RETFI</name>
<dbReference type="GO" id="GO:0090694">
    <property type="term" value="C:Scc2-Scc4 cohesin loading complex"/>
    <property type="evidence" value="ECO:0007669"/>
    <property type="project" value="TreeGrafter"/>
</dbReference>
<dbReference type="PANTHER" id="PTHR21704:SF18">
    <property type="entry name" value="NIPPED-B-LIKE PROTEIN"/>
    <property type="match status" value="1"/>
</dbReference>
<feature type="region of interest" description="Disordered" evidence="1">
    <location>
        <begin position="56"/>
        <end position="81"/>
    </location>
</feature>
<dbReference type="PANTHER" id="PTHR21704">
    <property type="entry name" value="NIPPED-B-LIKE PROTEIN DELANGIN SCC2-RELATED"/>
    <property type="match status" value="1"/>
</dbReference>
<dbReference type="GO" id="GO:0061775">
    <property type="term" value="F:cohesin loader activity"/>
    <property type="evidence" value="ECO:0007669"/>
    <property type="project" value="InterPro"/>
</dbReference>
<dbReference type="InterPro" id="IPR033031">
    <property type="entry name" value="Scc2/Nipped-B"/>
</dbReference>
<protein>
    <submittedName>
        <fullName evidence="2">Uncharacterized protein</fullName>
    </submittedName>
</protein>
<dbReference type="GO" id="GO:0140588">
    <property type="term" value="P:chromatin looping"/>
    <property type="evidence" value="ECO:0007669"/>
    <property type="project" value="InterPro"/>
</dbReference>
<gene>
    <name evidence="2" type="ORF">RFI_11877</name>
</gene>
<dbReference type="InterPro" id="IPR011989">
    <property type="entry name" value="ARM-like"/>
</dbReference>
<evidence type="ECO:0000313" key="3">
    <source>
        <dbReference type="Proteomes" id="UP000023152"/>
    </source>
</evidence>
<comment type="caution">
    <text evidence="2">The sequence shown here is derived from an EMBL/GenBank/DDBJ whole genome shotgun (WGS) entry which is preliminary data.</text>
</comment>
<dbReference type="EMBL" id="ASPP01008665">
    <property type="protein sequence ID" value="ETO25260.1"/>
    <property type="molecule type" value="Genomic_DNA"/>
</dbReference>
<evidence type="ECO:0000313" key="2">
    <source>
        <dbReference type="EMBL" id="ETO25260.1"/>
    </source>
</evidence>
<reference evidence="2 3" key="1">
    <citation type="journal article" date="2013" name="Curr. Biol.">
        <title>The Genome of the Foraminiferan Reticulomyxa filosa.</title>
        <authorList>
            <person name="Glockner G."/>
            <person name="Hulsmann N."/>
            <person name="Schleicher M."/>
            <person name="Noegel A.A."/>
            <person name="Eichinger L."/>
            <person name="Gallinger C."/>
            <person name="Pawlowski J."/>
            <person name="Sierra R."/>
            <person name="Euteneuer U."/>
            <person name="Pillet L."/>
            <person name="Moustafa A."/>
            <person name="Platzer M."/>
            <person name="Groth M."/>
            <person name="Szafranski K."/>
            <person name="Schliwa M."/>
        </authorList>
    </citation>
    <scope>NUCLEOTIDE SEQUENCE [LARGE SCALE GENOMIC DNA]</scope>
</reference>
<proteinExistence type="predicted"/>
<dbReference type="InterPro" id="IPR016024">
    <property type="entry name" value="ARM-type_fold"/>
</dbReference>
<dbReference type="GO" id="GO:0003682">
    <property type="term" value="F:chromatin binding"/>
    <property type="evidence" value="ECO:0007669"/>
    <property type="project" value="TreeGrafter"/>
</dbReference>
<evidence type="ECO:0000256" key="1">
    <source>
        <dbReference type="SAM" id="MobiDB-lite"/>
    </source>
</evidence>
<dbReference type="GO" id="GO:0071169">
    <property type="term" value="P:establishment of protein localization to chromatin"/>
    <property type="evidence" value="ECO:0007669"/>
    <property type="project" value="TreeGrafter"/>
</dbReference>
<dbReference type="Pfam" id="PF20168">
    <property type="entry name" value="PDS5"/>
    <property type="match status" value="1"/>
</dbReference>
<dbReference type="GO" id="GO:0034087">
    <property type="term" value="P:establishment of mitotic sister chromatid cohesion"/>
    <property type="evidence" value="ECO:0007669"/>
    <property type="project" value="TreeGrafter"/>
</dbReference>
<sequence length="270" mass="30296">MRWLASLHQSLLPKPASTLCPQKEEVATSSKARNRKQVKKVPFLDYLLSLGKQATSTDGKNRKKKLEGSEESGAGDLKLSDGDNNNIDPIKSLHPLIWNLFCKLWPCECKTKYVSHFSDEQTIQLNGQLSRKRGLVAACNECVAIILQELHHTQSKNRTKALKFLSALVDVDPKIFHFDSIKQVIKAKLSDKSIAVRESAVDLVGKYMLALPFSDFAANETEYLQMLMKRIKDSGVSVRKRVIQILQELCCLLSNGMFAHSNAIAKQNNK</sequence>
<dbReference type="GO" id="GO:1990414">
    <property type="term" value="P:replication-born double-strand break repair via sister chromatid exchange"/>
    <property type="evidence" value="ECO:0007669"/>
    <property type="project" value="TreeGrafter"/>
</dbReference>
<dbReference type="OrthoDB" id="418242at2759"/>
<accession>X6NG03</accession>
<dbReference type="GO" id="GO:0010468">
    <property type="term" value="P:regulation of gene expression"/>
    <property type="evidence" value="ECO:0007669"/>
    <property type="project" value="InterPro"/>
</dbReference>